<name>A0A846HXG3_CLOBO</name>
<protein>
    <submittedName>
        <fullName evidence="1">Phage portal protein</fullName>
    </submittedName>
</protein>
<proteinExistence type="predicted"/>
<organism evidence="1 2">
    <name type="scientific">Clostridium botulinum</name>
    <dbReference type="NCBI Taxonomy" id="1491"/>
    <lineage>
        <taxon>Bacteria</taxon>
        <taxon>Bacillati</taxon>
        <taxon>Bacillota</taxon>
        <taxon>Clostridia</taxon>
        <taxon>Eubacteriales</taxon>
        <taxon>Clostridiaceae</taxon>
        <taxon>Clostridium</taxon>
    </lineage>
</organism>
<dbReference type="InterPro" id="IPR021145">
    <property type="entry name" value="Portal_protein_SPP1_Gp6-like"/>
</dbReference>
<evidence type="ECO:0000313" key="2">
    <source>
        <dbReference type="Proteomes" id="UP000473887"/>
    </source>
</evidence>
<dbReference type="Proteomes" id="UP000473887">
    <property type="component" value="Unassembled WGS sequence"/>
</dbReference>
<gene>
    <name evidence="1" type="ORF">EXM69_08360</name>
</gene>
<reference evidence="1 2" key="1">
    <citation type="submission" date="2019-02" db="EMBL/GenBank/DDBJ databases">
        <title>Genome sequencing of Clostridium botulinum clinical isolates.</title>
        <authorList>
            <person name="Brunt J."/>
            <person name="Van Vliet A.H.M."/>
            <person name="Stringer S.C."/>
            <person name="Grant K.A."/>
            <person name="Carter A.C."/>
            <person name="Peck M.W."/>
        </authorList>
    </citation>
    <scope>NUCLEOTIDE SEQUENCE [LARGE SCALE GENOMIC DNA]</scope>
    <source>
        <strain evidence="1 2">H142660711</strain>
    </source>
</reference>
<sequence length="425" mass="49040">MIEIDINLLKKAYEEYQNNLQTYAKMYAYYKGNTDAINNYQMVTERSNNRINTNFIKKFIKEEVSYSVGNDVNYISKSGNENIVNDIDYYLDHWSEGHDSNLAKNMLIYSLAYELYYVDKEGQFCSKVIPPTQGYAAIDDFGNISFFMHSYKLKFDDTTYIDVYTDKEILHFNDKFQKINKPTKHIFGAVPVGLAKLSEEGKDDTLFKDLKGLQDAYETNLSDISNEISDFRNAYMVLTGVVIDEEDIPKMKKLGVMQIKDKNGTAAWLIKNINDTFIQNTLNTMEDKMYQLSSHINHNEKMQSNLSSLALRARLIALEEKCKLNQKSIADCIKTRLKFLFIYLKVIKNIEYDFRDIKVKFTPNIPQDDLMTAQVISQLGDKLSTETGLSLLSFIENPKNEIKKLKDELPGMNLDDIVGDVNNEL</sequence>
<dbReference type="AlphaFoldDB" id="A0A846HXG3"/>
<dbReference type="EMBL" id="SGKC01000013">
    <property type="protein sequence ID" value="NEZ91958.1"/>
    <property type="molecule type" value="Genomic_DNA"/>
</dbReference>
<comment type="caution">
    <text evidence="1">The sequence shown here is derived from an EMBL/GenBank/DDBJ whole genome shotgun (WGS) entry which is preliminary data.</text>
</comment>
<dbReference type="Pfam" id="PF05133">
    <property type="entry name" value="SPP1_portal"/>
    <property type="match status" value="1"/>
</dbReference>
<evidence type="ECO:0000313" key="1">
    <source>
        <dbReference type="EMBL" id="NEZ91958.1"/>
    </source>
</evidence>
<accession>A0A846HXG3</accession>